<protein>
    <submittedName>
        <fullName evidence="3">Phytanoyl-CoA dioxygenase family protein</fullName>
    </submittedName>
</protein>
<feature type="signal peptide" evidence="2">
    <location>
        <begin position="1"/>
        <end position="21"/>
    </location>
</feature>
<dbReference type="PANTHER" id="PTHR20883:SF46">
    <property type="entry name" value="PHYTANOYL-COA HYDROXYLASE"/>
    <property type="match status" value="1"/>
</dbReference>
<evidence type="ECO:0000256" key="1">
    <source>
        <dbReference type="ARBA" id="ARBA00001962"/>
    </source>
</evidence>
<keyword evidence="4" id="KW-1185">Reference proteome</keyword>
<sequence length="439" mass="49081">MKRVTVHTGVVIWAFWQAATASSSSHHPPAFLVEAYTSVSGKICDHEEQPQKPRILNESQLTAYRKDGFVLLKNVLHGDLADLMARAGYAIVDRASHFPQYFSVIENGLIFNGGNVNDSDDSGHDITQVFREVALYSDIPQIAAELMELDDETQNLRVIRDMFLAKPVNGSGCDWHVDDHGFWPESYLSEASQKSGKDQNGVNVWIALEDMPLEFFGSMALAAGSHREPWRFEAYQAIGQNRTIDGGHTKSAIVAKLEEKRKTGKVALGACEIGKIRPDLKERLDAKTVIFDIERGDMIFSTRTLFHKTLDPTEAGKRYYQSLGLTTLNRYSIRYTPGNAKLPKGWLAEWSAVADKNNPGKSLNEIVDGTKSHPGEYLWYPQVWPSLEKDLENRLNFVADTKLSQVKQQVQAEIVEIFVPKMVTTSTVQEENDSASSSS</sequence>
<keyword evidence="2" id="KW-0732">Signal</keyword>
<evidence type="ECO:0000313" key="4">
    <source>
        <dbReference type="Proteomes" id="UP000693970"/>
    </source>
</evidence>
<reference evidence="3" key="2">
    <citation type="submission" date="2021-04" db="EMBL/GenBank/DDBJ databases">
        <authorList>
            <person name="Podell S."/>
        </authorList>
    </citation>
    <scope>NUCLEOTIDE SEQUENCE</scope>
    <source>
        <strain evidence="3">Hildebrandi</strain>
    </source>
</reference>
<reference evidence="3" key="1">
    <citation type="journal article" date="2021" name="Sci. Rep.">
        <title>Diploid genomic architecture of Nitzschia inconspicua, an elite biomass production diatom.</title>
        <authorList>
            <person name="Oliver A."/>
            <person name="Podell S."/>
            <person name="Pinowska A."/>
            <person name="Traller J.C."/>
            <person name="Smith S.R."/>
            <person name="McClure R."/>
            <person name="Beliaev A."/>
            <person name="Bohutskyi P."/>
            <person name="Hill E.A."/>
            <person name="Rabines A."/>
            <person name="Zheng H."/>
            <person name="Allen L.Z."/>
            <person name="Kuo A."/>
            <person name="Grigoriev I.V."/>
            <person name="Allen A.E."/>
            <person name="Hazlebeck D."/>
            <person name="Allen E.E."/>
        </authorList>
    </citation>
    <scope>NUCLEOTIDE SEQUENCE</scope>
    <source>
        <strain evidence="3">Hildebrandi</strain>
    </source>
</reference>
<keyword evidence="3" id="KW-0223">Dioxygenase</keyword>
<name>A0A9K3PIF7_9STRA</name>
<accession>A0A9K3PIF7</accession>
<dbReference type="AlphaFoldDB" id="A0A9K3PIF7"/>
<dbReference type="OrthoDB" id="39587at2759"/>
<dbReference type="Pfam" id="PF05721">
    <property type="entry name" value="PhyH"/>
    <property type="match status" value="1"/>
</dbReference>
<feature type="chain" id="PRO_5039908834" evidence="2">
    <location>
        <begin position="22"/>
        <end position="439"/>
    </location>
</feature>
<evidence type="ECO:0000313" key="3">
    <source>
        <dbReference type="EMBL" id="KAG7347966.1"/>
    </source>
</evidence>
<dbReference type="Proteomes" id="UP000693970">
    <property type="component" value="Unassembled WGS sequence"/>
</dbReference>
<dbReference type="GO" id="GO:0051213">
    <property type="term" value="F:dioxygenase activity"/>
    <property type="evidence" value="ECO:0007669"/>
    <property type="project" value="UniProtKB-KW"/>
</dbReference>
<proteinExistence type="predicted"/>
<dbReference type="EMBL" id="JAGRRH010000020">
    <property type="protein sequence ID" value="KAG7347966.1"/>
    <property type="molecule type" value="Genomic_DNA"/>
</dbReference>
<gene>
    <name evidence="3" type="ORF">IV203_016671</name>
</gene>
<organism evidence="3 4">
    <name type="scientific">Nitzschia inconspicua</name>
    <dbReference type="NCBI Taxonomy" id="303405"/>
    <lineage>
        <taxon>Eukaryota</taxon>
        <taxon>Sar</taxon>
        <taxon>Stramenopiles</taxon>
        <taxon>Ochrophyta</taxon>
        <taxon>Bacillariophyta</taxon>
        <taxon>Bacillariophyceae</taxon>
        <taxon>Bacillariophycidae</taxon>
        <taxon>Bacillariales</taxon>
        <taxon>Bacillariaceae</taxon>
        <taxon>Nitzschia</taxon>
    </lineage>
</organism>
<dbReference type="InterPro" id="IPR008775">
    <property type="entry name" value="Phytyl_CoA_dOase-like"/>
</dbReference>
<evidence type="ECO:0000256" key="2">
    <source>
        <dbReference type="SAM" id="SignalP"/>
    </source>
</evidence>
<comment type="cofactor">
    <cofactor evidence="1">
        <name>Fe cation</name>
        <dbReference type="ChEBI" id="CHEBI:24875"/>
    </cofactor>
</comment>
<keyword evidence="3" id="KW-0560">Oxidoreductase</keyword>
<dbReference type="PANTHER" id="PTHR20883">
    <property type="entry name" value="PHYTANOYL-COA DIOXYGENASE DOMAIN CONTAINING 1"/>
    <property type="match status" value="1"/>
</dbReference>
<comment type="caution">
    <text evidence="3">The sequence shown here is derived from an EMBL/GenBank/DDBJ whole genome shotgun (WGS) entry which is preliminary data.</text>
</comment>